<keyword evidence="3" id="KW-1185">Reference proteome</keyword>
<dbReference type="Pfam" id="PF02036">
    <property type="entry name" value="SCP2"/>
    <property type="match status" value="1"/>
</dbReference>
<dbReference type="InterPro" id="IPR003033">
    <property type="entry name" value="SCP2_sterol-bd_dom"/>
</dbReference>
<dbReference type="RefSeq" id="WP_264137608.1">
    <property type="nucleotide sequence ID" value="NZ_JAOYOD010000001.1"/>
</dbReference>
<evidence type="ECO:0000313" key="3">
    <source>
        <dbReference type="Proteomes" id="UP001300692"/>
    </source>
</evidence>
<dbReference type="EMBL" id="JAOYOD010000001">
    <property type="protein sequence ID" value="MCV9386773.1"/>
    <property type="molecule type" value="Genomic_DNA"/>
</dbReference>
<sequence>MSMNLEETTQKVVALAEKKGGSIGKKIKFKFDEGVILLDDSSSPTQVSNEDEYADCTVKLSLSNFNKLMNGEMNAMGAFMMGKIKVEGDMGIATKLSNLF</sequence>
<proteinExistence type="predicted"/>
<dbReference type="SUPFAM" id="SSF55718">
    <property type="entry name" value="SCP-like"/>
    <property type="match status" value="1"/>
</dbReference>
<dbReference type="PANTHER" id="PTHR10094:SF25">
    <property type="entry name" value="SCP2 STEROL-BINDING DOMAIN-CONTAINING PROTEIN 1"/>
    <property type="match status" value="1"/>
</dbReference>
<dbReference type="PANTHER" id="PTHR10094">
    <property type="entry name" value="STEROL CARRIER PROTEIN 2 SCP-2 FAMILY PROTEIN"/>
    <property type="match status" value="1"/>
</dbReference>
<feature type="domain" description="SCP2" evidence="1">
    <location>
        <begin position="26"/>
        <end position="100"/>
    </location>
</feature>
<dbReference type="Proteomes" id="UP001300692">
    <property type="component" value="Unassembled WGS sequence"/>
</dbReference>
<name>A0ABT3CU60_9BACT</name>
<evidence type="ECO:0000259" key="1">
    <source>
        <dbReference type="Pfam" id="PF02036"/>
    </source>
</evidence>
<reference evidence="2 3" key="1">
    <citation type="submission" date="2022-10" db="EMBL/GenBank/DDBJ databases">
        <title>Comparative genomics and taxonomic characterization of three novel marine species of genus Reichenbachiella exhibiting antioxidant and polysaccharide degradation activities.</title>
        <authorList>
            <person name="Muhammad N."/>
            <person name="Lee Y.-J."/>
            <person name="Ko J."/>
            <person name="Kim S.-G."/>
        </authorList>
    </citation>
    <scope>NUCLEOTIDE SEQUENCE [LARGE SCALE GENOMIC DNA]</scope>
    <source>
        <strain evidence="2 3">ABR2-5</strain>
    </source>
</reference>
<comment type="caution">
    <text evidence="2">The sequence shown here is derived from an EMBL/GenBank/DDBJ whole genome shotgun (WGS) entry which is preliminary data.</text>
</comment>
<evidence type="ECO:0000313" key="2">
    <source>
        <dbReference type="EMBL" id="MCV9386773.1"/>
    </source>
</evidence>
<accession>A0ABT3CU60</accession>
<dbReference type="Gene3D" id="3.30.1050.10">
    <property type="entry name" value="SCP2 sterol-binding domain"/>
    <property type="match status" value="1"/>
</dbReference>
<protein>
    <submittedName>
        <fullName evidence="2">SCP2 sterol-binding domain-containing protein</fullName>
    </submittedName>
</protein>
<dbReference type="InterPro" id="IPR036527">
    <property type="entry name" value="SCP2_sterol-bd_dom_sf"/>
</dbReference>
<organism evidence="2 3">
    <name type="scientific">Reichenbachiella ulvae</name>
    <dbReference type="NCBI Taxonomy" id="2980104"/>
    <lineage>
        <taxon>Bacteria</taxon>
        <taxon>Pseudomonadati</taxon>
        <taxon>Bacteroidota</taxon>
        <taxon>Cytophagia</taxon>
        <taxon>Cytophagales</taxon>
        <taxon>Reichenbachiellaceae</taxon>
        <taxon>Reichenbachiella</taxon>
    </lineage>
</organism>
<gene>
    <name evidence="2" type="ORF">N7U62_08870</name>
</gene>